<accession>A0ABY5ALL6</accession>
<dbReference type="Gene3D" id="3.40.1620.10">
    <property type="entry name" value="YefM-like domain"/>
    <property type="match status" value="1"/>
</dbReference>
<dbReference type="PANTHER" id="PTHR33713">
    <property type="entry name" value="ANTITOXIN YAFN-RELATED"/>
    <property type="match status" value="1"/>
</dbReference>
<dbReference type="EMBL" id="CP098611">
    <property type="protein sequence ID" value="USR89900.1"/>
    <property type="molecule type" value="Genomic_DNA"/>
</dbReference>
<dbReference type="RefSeq" id="WP_252661229.1">
    <property type="nucleotide sequence ID" value="NZ_CP098611.1"/>
</dbReference>
<dbReference type="InterPro" id="IPR051405">
    <property type="entry name" value="phD/YefM_antitoxin"/>
</dbReference>
<evidence type="ECO:0000256" key="2">
    <source>
        <dbReference type="RuleBase" id="RU362080"/>
    </source>
</evidence>
<evidence type="ECO:0000313" key="4">
    <source>
        <dbReference type="Proteomes" id="UP001056708"/>
    </source>
</evidence>
<dbReference type="InterPro" id="IPR006442">
    <property type="entry name" value="Antitoxin_Phd/YefM"/>
</dbReference>
<keyword evidence="4" id="KW-1185">Reference proteome</keyword>
<name>A0ABY5ALL6_9CYAN</name>
<proteinExistence type="inferred from homology"/>
<comment type="similarity">
    <text evidence="1 2">Belongs to the phD/YefM antitoxin family.</text>
</comment>
<dbReference type="PANTHER" id="PTHR33713:SF6">
    <property type="entry name" value="ANTITOXIN YEFM"/>
    <property type="match status" value="1"/>
</dbReference>
<evidence type="ECO:0000256" key="1">
    <source>
        <dbReference type="ARBA" id="ARBA00009981"/>
    </source>
</evidence>
<organism evidence="3 4">
    <name type="scientific">Phormidium yuhuli AB48</name>
    <dbReference type="NCBI Taxonomy" id="2940671"/>
    <lineage>
        <taxon>Bacteria</taxon>
        <taxon>Bacillati</taxon>
        <taxon>Cyanobacteriota</taxon>
        <taxon>Cyanophyceae</taxon>
        <taxon>Oscillatoriophycideae</taxon>
        <taxon>Oscillatoriales</taxon>
        <taxon>Oscillatoriaceae</taxon>
        <taxon>Phormidium</taxon>
        <taxon>Phormidium yuhuli</taxon>
    </lineage>
</organism>
<dbReference type="InterPro" id="IPR036165">
    <property type="entry name" value="YefM-like_sf"/>
</dbReference>
<protein>
    <recommendedName>
        <fullName evidence="2">Antitoxin</fullName>
    </recommendedName>
</protein>
<dbReference type="Gene3D" id="6.10.250.330">
    <property type="match status" value="1"/>
</dbReference>
<evidence type="ECO:0000313" key="3">
    <source>
        <dbReference type="EMBL" id="USR89900.1"/>
    </source>
</evidence>
<gene>
    <name evidence="3" type="ORF">NEA10_13650</name>
</gene>
<dbReference type="SUPFAM" id="SSF143120">
    <property type="entry name" value="YefM-like"/>
    <property type="match status" value="1"/>
</dbReference>
<dbReference type="Proteomes" id="UP001056708">
    <property type="component" value="Chromosome"/>
</dbReference>
<reference evidence="3" key="1">
    <citation type="submission" date="2022-06" db="EMBL/GenBank/DDBJ databases">
        <title>Genome sequence of Phormidium yuhuli AB48 isolated from an industrial photobioreactor environment.</title>
        <authorList>
            <person name="Qiu Y."/>
            <person name="Noonan A.J.C."/>
            <person name="Dofher K."/>
            <person name="Koch M."/>
            <person name="Kieft B."/>
            <person name="Lin X."/>
            <person name="Ziels R.M."/>
            <person name="Hallam S.J."/>
        </authorList>
    </citation>
    <scope>NUCLEOTIDE SEQUENCE</scope>
    <source>
        <strain evidence="3">AB48</strain>
    </source>
</reference>
<sequence>MKTIETQQAKQQLDEMIDQVIIDVEPTILRNQKGQEAVLMSLEEFSAWRETIYLLSNPANASHLLESIKQAESGQTILKELLDE</sequence>
<comment type="function">
    <text evidence="2">Antitoxin component of a type II toxin-antitoxin (TA) system.</text>
</comment>
<dbReference type="Pfam" id="PF02604">
    <property type="entry name" value="PhdYeFM_antitox"/>
    <property type="match status" value="1"/>
</dbReference>